<gene>
    <name evidence="1" type="ORF">E5358_05970</name>
</gene>
<sequence>MAQKPYATDSIESAVDEEAQFTFTEAQLGEDDDMSQSVTILNSNSNAYASEVGYAFSPVRFRYRAFNQKYNDIYVNGMQLNDMESGQFRYSLVGGLNNQTRSVEFALPFEDNQFSLTAMGGSNNYNFRAGSMPSGHRVSIAGANRNYTARAMYTYNSGFNNNGWAFSGSLTYRWSNTKTAYVKGTFYNSLSYFFGVEKLLGTRHSLSFATWGNPTERASQAGCTDESYWLANSNFYNPYWGYQNGKIRNSRVVNDFAPSGLFTWDFKINDNAKLTTTLGGRYSMYKSTKLNYNNSDNPQPDYWKRLPSAFYDVWNPDNPRNAAQGTIFAPEFGQEVPRNWYSAYQYLAYSEANRQVNWDRLYASNKGANAAGADAMYFVQAKRIDVLNLQLNSVLNIDIDPKRHFTAGIGLGANNGRHYQSMEDLLGSSSFHNINTYAISKFGVNSPKVQYDLNNPNAVVREGDVFGYDYYINIHKANAWTAYTANHGRAHLFFGGKLGYTDMQRDGKMRHGLAENNSYGKSGIARFLEGTAKAAVSFNLGKGHALSLGGSFESRAPQASTAFAAPEMCNDFVTHLKNEMVTNVELSYQMSTSWLAMNASGYYTFITDGTEWQNYYYDDDNTFTYVSMTGVHKAAYGAELGARVKLTSFLDFEALGTISDAKYLNNNTARYMLSTEGTYKETTVYSKDMRESGTPLTATSLGLSFHMNGWYIDLAAKWYDRIYLSWSMPLRYETSLAAQGLINTGVDENGNITTNVDVPGQSLGKGGWMVDGSIGKNIYLKKGSLSFNLSLTNILNNVKICTGGYEQARQGYTTNNDGSMSGQRIYSFYNNPKKFYAYGTNGMFNVTYKF</sequence>
<accession>A0AC61QRR5</accession>
<dbReference type="Proteomes" id="UP000308886">
    <property type="component" value="Unassembled WGS sequence"/>
</dbReference>
<evidence type="ECO:0000313" key="2">
    <source>
        <dbReference type="Proteomes" id="UP000308886"/>
    </source>
</evidence>
<keyword evidence="2" id="KW-1185">Reference proteome</keyword>
<dbReference type="EMBL" id="SRZC01000007">
    <property type="protein sequence ID" value="TGX82882.1"/>
    <property type="molecule type" value="Genomic_DNA"/>
</dbReference>
<organism evidence="1 2">
    <name type="scientific">Palleniella muris</name>
    <dbReference type="NCBI Taxonomy" id="3038145"/>
    <lineage>
        <taxon>Bacteria</taxon>
        <taxon>Pseudomonadati</taxon>
        <taxon>Bacteroidota</taxon>
        <taxon>Bacteroidia</taxon>
        <taxon>Bacteroidales</taxon>
        <taxon>Prevotellaceae</taxon>
        <taxon>Palleniella</taxon>
    </lineage>
</organism>
<keyword evidence="1" id="KW-0675">Receptor</keyword>
<protein>
    <submittedName>
        <fullName evidence="1">TonB-dependent receptor</fullName>
    </submittedName>
</protein>
<comment type="caution">
    <text evidence="1">The sequence shown here is derived from an EMBL/GenBank/DDBJ whole genome shotgun (WGS) entry which is preliminary data.</text>
</comment>
<name>A0AC61QRR5_9BACT</name>
<evidence type="ECO:0000313" key="1">
    <source>
        <dbReference type="EMBL" id="TGX82882.1"/>
    </source>
</evidence>
<reference evidence="1" key="1">
    <citation type="submission" date="2019-04" db="EMBL/GenBank/DDBJ databases">
        <title>Microbes associate with the intestines of laboratory mice.</title>
        <authorList>
            <person name="Navarre W."/>
            <person name="Wong E."/>
            <person name="Huang K."/>
            <person name="Tropini C."/>
            <person name="Ng K."/>
            <person name="Yu B."/>
        </authorList>
    </citation>
    <scope>NUCLEOTIDE SEQUENCE</scope>
    <source>
        <strain evidence="1">NM73_A23</strain>
    </source>
</reference>
<proteinExistence type="predicted"/>